<accession>A0AAD8EJ30</accession>
<dbReference type="EMBL" id="JASPKZ010003868">
    <property type="protein sequence ID" value="KAJ9591417.1"/>
    <property type="molecule type" value="Genomic_DNA"/>
</dbReference>
<evidence type="ECO:0000256" key="3">
    <source>
        <dbReference type="ARBA" id="ARBA00022692"/>
    </source>
</evidence>
<dbReference type="FunFam" id="1.20.1250.20:FF:000423">
    <property type="entry name" value="Putative inorganic phosphate cotransporter-like Protein"/>
    <property type="match status" value="1"/>
</dbReference>
<dbReference type="FunFam" id="1.20.1250.20:FF:000003">
    <property type="entry name" value="Solute carrier family 17 member 3"/>
    <property type="match status" value="1"/>
</dbReference>
<dbReference type="InterPro" id="IPR050382">
    <property type="entry name" value="MFS_Na/Anion_cotransporter"/>
</dbReference>
<reference evidence="9" key="2">
    <citation type="submission" date="2023-05" db="EMBL/GenBank/DDBJ databases">
        <authorList>
            <person name="Fouks B."/>
        </authorList>
    </citation>
    <scope>NUCLEOTIDE SEQUENCE</scope>
    <source>
        <strain evidence="9">Stay&amp;Tobe</strain>
        <tissue evidence="9">Testes</tissue>
    </source>
</reference>
<keyword evidence="10" id="KW-1185">Reference proteome</keyword>
<comment type="caution">
    <text evidence="9">The sequence shown here is derived from an EMBL/GenBank/DDBJ whole genome shotgun (WGS) entry which is preliminary data.</text>
</comment>
<dbReference type="PROSITE" id="PS50850">
    <property type="entry name" value="MFS"/>
    <property type="match status" value="1"/>
</dbReference>
<evidence type="ECO:0000256" key="1">
    <source>
        <dbReference type="ARBA" id="ARBA00004141"/>
    </source>
</evidence>
<feature type="transmembrane region" description="Helical" evidence="7">
    <location>
        <begin position="234"/>
        <end position="254"/>
    </location>
</feature>
<gene>
    <name evidence="9" type="ORF">L9F63_002023</name>
</gene>
<comment type="subcellular location">
    <subcellularLocation>
        <location evidence="1">Membrane</location>
        <topology evidence="1">Multi-pass membrane protein</topology>
    </subcellularLocation>
</comment>
<feature type="transmembrane region" description="Helical" evidence="7">
    <location>
        <begin position="461"/>
        <end position="481"/>
    </location>
</feature>
<reference evidence="9" key="1">
    <citation type="journal article" date="2023" name="IScience">
        <title>Live-bearing cockroach genome reveals convergent evolutionary mechanisms linked to viviparity in insects and beyond.</title>
        <authorList>
            <person name="Fouks B."/>
            <person name="Harrison M.C."/>
            <person name="Mikhailova A.A."/>
            <person name="Marchal E."/>
            <person name="English S."/>
            <person name="Carruthers M."/>
            <person name="Jennings E.C."/>
            <person name="Chiamaka E.L."/>
            <person name="Frigard R.A."/>
            <person name="Pippel M."/>
            <person name="Attardo G.M."/>
            <person name="Benoit J.B."/>
            <person name="Bornberg-Bauer E."/>
            <person name="Tobe S.S."/>
        </authorList>
    </citation>
    <scope>NUCLEOTIDE SEQUENCE</scope>
    <source>
        <strain evidence="9">Stay&amp;Tobe</strain>
    </source>
</reference>
<feature type="transmembrane region" description="Helical" evidence="7">
    <location>
        <begin position="377"/>
        <end position="401"/>
    </location>
</feature>
<proteinExistence type="predicted"/>
<organism evidence="9 10">
    <name type="scientific">Diploptera punctata</name>
    <name type="common">Pacific beetle cockroach</name>
    <dbReference type="NCBI Taxonomy" id="6984"/>
    <lineage>
        <taxon>Eukaryota</taxon>
        <taxon>Metazoa</taxon>
        <taxon>Ecdysozoa</taxon>
        <taxon>Arthropoda</taxon>
        <taxon>Hexapoda</taxon>
        <taxon>Insecta</taxon>
        <taxon>Pterygota</taxon>
        <taxon>Neoptera</taxon>
        <taxon>Polyneoptera</taxon>
        <taxon>Dictyoptera</taxon>
        <taxon>Blattodea</taxon>
        <taxon>Blaberoidea</taxon>
        <taxon>Blaberidae</taxon>
        <taxon>Diplopterinae</taxon>
        <taxon>Diploptera</taxon>
    </lineage>
</organism>
<evidence type="ECO:0000256" key="2">
    <source>
        <dbReference type="ARBA" id="ARBA00022448"/>
    </source>
</evidence>
<evidence type="ECO:0000256" key="4">
    <source>
        <dbReference type="ARBA" id="ARBA00022847"/>
    </source>
</evidence>
<feature type="transmembrane region" description="Helical" evidence="7">
    <location>
        <begin position="429"/>
        <end position="449"/>
    </location>
</feature>
<evidence type="ECO:0000259" key="8">
    <source>
        <dbReference type="PROSITE" id="PS50850"/>
    </source>
</evidence>
<protein>
    <recommendedName>
        <fullName evidence="8">Major facilitator superfamily (MFS) profile domain-containing protein</fullName>
    </recommendedName>
</protein>
<dbReference type="Gene3D" id="1.20.1250.20">
    <property type="entry name" value="MFS general substrate transporter like domains"/>
    <property type="match status" value="2"/>
</dbReference>
<dbReference type="PANTHER" id="PTHR11662">
    <property type="entry name" value="SOLUTE CARRIER FAMILY 17"/>
    <property type="match status" value="1"/>
</dbReference>
<keyword evidence="3 7" id="KW-0812">Transmembrane</keyword>
<dbReference type="GO" id="GO:0006820">
    <property type="term" value="P:monoatomic anion transport"/>
    <property type="evidence" value="ECO:0007669"/>
    <property type="project" value="TreeGrafter"/>
</dbReference>
<keyword evidence="6 7" id="KW-0472">Membrane</keyword>
<sequence>MAANSKETFLYCKERVKLENIKYLIFEDNSEISDLSEVFFNDNCVETSLIHGPYNNREPEEIEETVEVDNNECKEESNVILITEYEGYGGKKKKTINLFLHYPVPYTKMIDPISRFFRILGGVLSCVPARYIMVIMCVIGVLLQYTLKIFMSVAIVAMVLTENKNITVSSMSNKASEDLDVCPGGETVSSSEDEEGEFYWSEDIQGYILSSYYYGYAATQLLGGRLSEIYGSKVVMGPGLFVAGLVTVLCPLAARIGSGMLIAARLIVGAGSGVVISSVMYLMTKWFAPEEIVFLGGIILAGVPVGTVISMTSTGVITTAGGWPLSFYIFGGISMSFIVFWIYLIYDNPEKHPRISEAEKKCVLSNIKTTDKNSYPVPWLAILTSMPFWVHTINGIGHGWVNYTLMSDMPTFLSNILHFDLEKSGTMSALPYVTSGITCVLSSYTSNWLRERGYISRITSYRIFNAICSYGSSICLILITFSGCDSTLIVILLMAAVGIAGFFQGGSILNHIDLGSNFAGTLSGIYLTLVTMMGIFSPSVTGYIVNEQETLSQWKIVFYLGAGISSCCCTLYLFFGKANSQHWNILPSEIEENPQEKERSSDQDII</sequence>
<feature type="transmembrane region" description="Helical" evidence="7">
    <location>
        <begin position="260"/>
        <end position="283"/>
    </location>
</feature>
<feature type="transmembrane region" description="Helical" evidence="7">
    <location>
        <begin position="142"/>
        <end position="161"/>
    </location>
</feature>
<dbReference type="GO" id="GO:0016020">
    <property type="term" value="C:membrane"/>
    <property type="evidence" value="ECO:0007669"/>
    <property type="project" value="UniProtKB-SubCell"/>
</dbReference>
<dbReference type="InterPro" id="IPR036259">
    <property type="entry name" value="MFS_trans_sf"/>
</dbReference>
<dbReference type="Pfam" id="PF07690">
    <property type="entry name" value="MFS_1"/>
    <property type="match status" value="1"/>
</dbReference>
<evidence type="ECO:0000313" key="9">
    <source>
        <dbReference type="EMBL" id="KAJ9591417.1"/>
    </source>
</evidence>
<keyword evidence="5 7" id="KW-1133">Transmembrane helix</keyword>
<dbReference type="InterPro" id="IPR020846">
    <property type="entry name" value="MFS_dom"/>
</dbReference>
<dbReference type="InterPro" id="IPR011701">
    <property type="entry name" value="MFS"/>
</dbReference>
<name>A0AAD8EJ30_DIPPU</name>
<dbReference type="AlphaFoldDB" id="A0AAD8EJ30"/>
<feature type="transmembrane region" description="Helical" evidence="7">
    <location>
        <begin position="116"/>
        <end position="136"/>
    </location>
</feature>
<feature type="transmembrane region" description="Helical" evidence="7">
    <location>
        <begin position="518"/>
        <end position="536"/>
    </location>
</feature>
<feature type="domain" description="Major facilitator superfamily (MFS) profile" evidence="8">
    <location>
        <begin position="132"/>
        <end position="580"/>
    </location>
</feature>
<keyword evidence="4" id="KW-0769">Symport</keyword>
<dbReference type="SUPFAM" id="SSF103473">
    <property type="entry name" value="MFS general substrate transporter"/>
    <property type="match status" value="1"/>
</dbReference>
<dbReference type="Proteomes" id="UP001233999">
    <property type="component" value="Unassembled WGS sequence"/>
</dbReference>
<evidence type="ECO:0000256" key="7">
    <source>
        <dbReference type="SAM" id="Phobius"/>
    </source>
</evidence>
<dbReference type="GO" id="GO:0015293">
    <property type="term" value="F:symporter activity"/>
    <property type="evidence" value="ECO:0007669"/>
    <property type="project" value="UniProtKB-KW"/>
</dbReference>
<dbReference type="PANTHER" id="PTHR11662:SF399">
    <property type="entry name" value="FI19708P1-RELATED"/>
    <property type="match status" value="1"/>
</dbReference>
<feature type="transmembrane region" description="Helical" evidence="7">
    <location>
        <begin position="556"/>
        <end position="575"/>
    </location>
</feature>
<evidence type="ECO:0000313" key="10">
    <source>
        <dbReference type="Proteomes" id="UP001233999"/>
    </source>
</evidence>
<feature type="transmembrane region" description="Helical" evidence="7">
    <location>
        <begin position="292"/>
        <end position="313"/>
    </location>
</feature>
<evidence type="ECO:0000256" key="6">
    <source>
        <dbReference type="ARBA" id="ARBA00023136"/>
    </source>
</evidence>
<evidence type="ECO:0000256" key="5">
    <source>
        <dbReference type="ARBA" id="ARBA00022989"/>
    </source>
</evidence>
<feature type="transmembrane region" description="Helical" evidence="7">
    <location>
        <begin position="487"/>
        <end position="506"/>
    </location>
</feature>
<feature type="transmembrane region" description="Helical" evidence="7">
    <location>
        <begin position="325"/>
        <end position="346"/>
    </location>
</feature>
<keyword evidence="2" id="KW-0813">Transport</keyword>